<dbReference type="CDD" id="cd09076">
    <property type="entry name" value="L1-EN"/>
    <property type="match status" value="1"/>
</dbReference>
<dbReference type="SUPFAM" id="SSF56219">
    <property type="entry name" value="DNase I-like"/>
    <property type="match status" value="1"/>
</dbReference>
<feature type="domain" description="Endonuclease/exonuclease/phosphatase" evidence="1">
    <location>
        <begin position="92"/>
        <end position="233"/>
    </location>
</feature>
<evidence type="ECO:0000313" key="3">
    <source>
        <dbReference type="Proteomes" id="UP001148838"/>
    </source>
</evidence>
<reference evidence="2 3" key="1">
    <citation type="journal article" date="2022" name="Allergy">
        <title>Genome assembly and annotation of Periplaneta americana reveal a comprehensive cockroach allergen profile.</title>
        <authorList>
            <person name="Wang L."/>
            <person name="Xiong Q."/>
            <person name="Saelim N."/>
            <person name="Wang L."/>
            <person name="Nong W."/>
            <person name="Wan A.T."/>
            <person name="Shi M."/>
            <person name="Liu X."/>
            <person name="Cao Q."/>
            <person name="Hui J.H.L."/>
            <person name="Sookrung N."/>
            <person name="Leung T.F."/>
            <person name="Tungtrongchitr A."/>
            <person name="Tsui S.K.W."/>
        </authorList>
    </citation>
    <scope>NUCLEOTIDE SEQUENCE [LARGE SCALE GENOMIC DNA]</scope>
    <source>
        <strain evidence="2">PWHHKU_190912</strain>
    </source>
</reference>
<dbReference type="InterPro" id="IPR036691">
    <property type="entry name" value="Endo/exonu/phosph_ase_sf"/>
</dbReference>
<sequence length="248" mass="28573">MNETGKLKQIIKDMKRYKLDILGVSEIRWKDFGMLNTKNENVFLYSGVSEENTHRDGVRLLMTKASYKCLIDWHPVSKRIMTARSKAKIRNITIAQCYAPTENSELRKKIEFYSSLRDTIKQISQKDIVILMGDFNAKVGDENEGVKHIVGIHGVGERNDNGNMFVELYADRDLIIGGTWFPHKRHHKVTWVSSDQQTENQIDHFAIKRSWRKSLLDVRSKRGADAGSDHHLVVAQLRIKILAAKKKI</sequence>
<dbReference type="EMBL" id="JAJSOF020000040">
    <property type="protein sequence ID" value="KAJ4426527.1"/>
    <property type="molecule type" value="Genomic_DNA"/>
</dbReference>
<dbReference type="Proteomes" id="UP001148838">
    <property type="component" value="Unassembled WGS sequence"/>
</dbReference>
<dbReference type="Pfam" id="PF14529">
    <property type="entry name" value="Exo_endo_phos_2"/>
    <property type="match status" value="1"/>
</dbReference>
<dbReference type="InterPro" id="IPR005135">
    <property type="entry name" value="Endo/exonuclease/phosphatase"/>
</dbReference>
<comment type="caution">
    <text evidence="2">The sequence shown here is derived from an EMBL/GenBank/DDBJ whole genome shotgun (WGS) entry which is preliminary data.</text>
</comment>
<protein>
    <recommendedName>
        <fullName evidence="1">Endonuclease/exonuclease/phosphatase domain-containing protein</fullName>
    </recommendedName>
</protein>
<dbReference type="PANTHER" id="PTHR23227">
    <property type="entry name" value="BUCENTAUR RELATED"/>
    <property type="match status" value="1"/>
</dbReference>
<dbReference type="PANTHER" id="PTHR23227:SF67">
    <property type="entry name" value="CRANIOFACIAL DEVELOPMENT PROTEIN 2-LIKE"/>
    <property type="match status" value="1"/>
</dbReference>
<dbReference type="Gene3D" id="3.60.10.10">
    <property type="entry name" value="Endonuclease/exonuclease/phosphatase"/>
    <property type="match status" value="1"/>
</dbReference>
<accession>A0ABQ8RY22</accession>
<keyword evidence="3" id="KW-1185">Reference proteome</keyword>
<proteinExistence type="predicted"/>
<gene>
    <name evidence="2" type="ORF">ANN_27341</name>
</gene>
<name>A0ABQ8RY22_PERAM</name>
<organism evidence="2 3">
    <name type="scientific">Periplaneta americana</name>
    <name type="common">American cockroach</name>
    <name type="synonym">Blatta americana</name>
    <dbReference type="NCBI Taxonomy" id="6978"/>
    <lineage>
        <taxon>Eukaryota</taxon>
        <taxon>Metazoa</taxon>
        <taxon>Ecdysozoa</taxon>
        <taxon>Arthropoda</taxon>
        <taxon>Hexapoda</taxon>
        <taxon>Insecta</taxon>
        <taxon>Pterygota</taxon>
        <taxon>Neoptera</taxon>
        <taxon>Polyneoptera</taxon>
        <taxon>Dictyoptera</taxon>
        <taxon>Blattodea</taxon>
        <taxon>Blattoidea</taxon>
        <taxon>Blattidae</taxon>
        <taxon>Blattinae</taxon>
        <taxon>Periplaneta</taxon>
    </lineage>
</organism>
<dbReference type="InterPro" id="IPR027124">
    <property type="entry name" value="Swc5/CFDP1/2"/>
</dbReference>
<evidence type="ECO:0000259" key="1">
    <source>
        <dbReference type="Pfam" id="PF14529"/>
    </source>
</evidence>
<evidence type="ECO:0000313" key="2">
    <source>
        <dbReference type="EMBL" id="KAJ4426527.1"/>
    </source>
</evidence>